<organism evidence="7 8">
    <name type="scientific">Lujinxingia vulgaris</name>
    <dbReference type="NCBI Taxonomy" id="2600176"/>
    <lineage>
        <taxon>Bacteria</taxon>
        <taxon>Deltaproteobacteria</taxon>
        <taxon>Bradymonadales</taxon>
        <taxon>Lujinxingiaceae</taxon>
        <taxon>Lujinxingia</taxon>
    </lineage>
</organism>
<comment type="caution">
    <text evidence="7">The sequence shown here is derived from an EMBL/GenBank/DDBJ whole genome shotgun (WGS) entry which is preliminary data.</text>
</comment>
<evidence type="ECO:0000256" key="5">
    <source>
        <dbReference type="ARBA" id="ARBA00023136"/>
    </source>
</evidence>
<dbReference type="Gene3D" id="1.20.1440.20">
    <property type="entry name" value="LemA-like domain"/>
    <property type="match status" value="1"/>
</dbReference>
<gene>
    <name evidence="7" type="ORF">FRC96_10680</name>
</gene>
<feature type="transmembrane region" description="Helical" evidence="6">
    <location>
        <begin position="191"/>
        <end position="213"/>
    </location>
</feature>
<keyword evidence="5 6" id="KW-0472">Membrane</keyword>
<feature type="transmembrane region" description="Helical" evidence="6">
    <location>
        <begin position="6"/>
        <end position="25"/>
    </location>
</feature>
<accession>A0A5C6XEB8</accession>
<evidence type="ECO:0000256" key="2">
    <source>
        <dbReference type="ARBA" id="ARBA00008854"/>
    </source>
</evidence>
<evidence type="ECO:0000256" key="1">
    <source>
        <dbReference type="ARBA" id="ARBA00004167"/>
    </source>
</evidence>
<dbReference type="GO" id="GO:0016020">
    <property type="term" value="C:membrane"/>
    <property type="evidence" value="ECO:0007669"/>
    <property type="project" value="UniProtKB-SubCell"/>
</dbReference>
<comment type="similarity">
    <text evidence="2">Belongs to the LemA family.</text>
</comment>
<sequence length="415" mass="45553">MPGIWGWLAVIALLASMLASTRGGLRAVKLKRLMEHMPTSPIRGITYGLTEVCGTPSRQSQQRELFGPVSGRPCLYYRYVITRRSDDKTITEKDVTAHAPFLLTDASASVVVHPAEATFYTDHVVSKKEGSRTYSEYAIYTDDTIYALGFAGLSDEVHDHLEVLHHPDLPLIIAAIPERELHYRVDRKENVLLGLGVALTASLGMYTFTSFGTFGAGDYVYATLTSCAYTAACFVALLYNDLVFVRERVRRGFANVEVALKKRFDLISALLPVVESYVAHERETLDAIATARTHIPAESPSAAALHKSSEAISQSNQASRALVALRESYPHLQADTHVNALMQTPTDVEDELALMRAGSNDTVEHYNTRIAKLTEVLIARTFGFAPAMYLHATIARQSPAPDLSALHTEQAPASS</sequence>
<evidence type="ECO:0000256" key="3">
    <source>
        <dbReference type="ARBA" id="ARBA00022692"/>
    </source>
</evidence>
<evidence type="ECO:0000313" key="8">
    <source>
        <dbReference type="Proteomes" id="UP000321046"/>
    </source>
</evidence>
<name>A0A5C6XEB8_9DELT</name>
<dbReference type="PANTHER" id="PTHR34478">
    <property type="entry name" value="PROTEIN LEMA"/>
    <property type="match status" value="1"/>
</dbReference>
<dbReference type="OrthoDB" id="5478917at2"/>
<dbReference type="Pfam" id="PF04011">
    <property type="entry name" value="LemA"/>
    <property type="match status" value="1"/>
</dbReference>
<comment type="subcellular location">
    <subcellularLocation>
        <location evidence="1">Membrane</location>
        <topology evidence="1">Single-pass membrane protein</topology>
    </subcellularLocation>
</comment>
<keyword evidence="3 6" id="KW-0812">Transmembrane</keyword>
<dbReference type="InterPro" id="IPR023353">
    <property type="entry name" value="LemA-like_dom_sf"/>
</dbReference>
<protein>
    <submittedName>
        <fullName evidence="7">LemA family protein</fullName>
    </submittedName>
</protein>
<dbReference type="SUPFAM" id="SSF140478">
    <property type="entry name" value="LemA-like"/>
    <property type="match status" value="1"/>
</dbReference>
<dbReference type="PANTHER" id="PTHR34478:SF1">
    <property type="entry name" value="PROTEIN LEMA"/>
    <property type="match status" value="1"/>
</dbReference>
<evidence type="ECO:0000313" key="7">
    <source>
        <dbReference type="EMBL" id="TXD35728.1"/>
    </source>
</evidence>
<proteinExistence type="inferred from homology"/>
<dbReference type="Proteomes" id="UP000321046">
    <property type="component" value="Unassembled WGS sequence"/>
</dbReference>
<dbReference type="InterPro" id="IPR007156">
    <property type="entry name" value="MamQ_LemA"/>
</dbReference>
<evidence type="ECO:0000256" key="6">
    <source>
        <dbReference type="SAM" id="Phobius"/>
    </source>
</evidence>
<feature type="transmembrane region" description="Helical" evidence="6">
    <location>
        <begin position="219"/>
        <end position="240"/>
    </location>
</feature>
<evidence type="ECO:0000256" key="4">
    <source>
        <dbReference type="ARBA" id="ARBA00022989"/>
    </source>
</evidence>
<keyword evidence="4 6" id="KW-1133">Transmembrane helix</keyword>
<reference evidence="7 8" key="1">
    <citation type="submission" date="2019-08" db="EMBL/GenBank/DDBJ databases">
        <title>Bradymonadales sp. TMQ2.</title>
        <authorList>
            <person name="Liang Q."/>
        </authorList>
    </citation>
    <scope>NUCLEOTIDE SEQUENCE [LARGE SCALE GENOMIC DNA]</scope>
    <source>
        <strain evidence="7 8">TMQ2</strain>
    </source>
</reference>
<dbReference type="AlphaFoldDB" id="A0A5C6XEB8"/>
<dbReference type="EMBL" id="VOSL01000048">
    <property type="protein sequence ID" value="TXD35728.1"/>
    <property type="molecule type" value="Genomic_DNA"/>
</dbReference>